<feature type="signal peptide" evidence="1">
    <location>
        <begin position="1"/>
        <end position="22"/>
    </location>
</feature>
<keyword evidence="1" id="KW-0732">Signal</keyword>
<evidence type="ECO:0000256" key="1">
    <source>
        <dbReference type="SAM" id="SignalP"/>
    </source>
</evidence>
<name>A0A2M4B2K2_9DIPT</name>
<dbReference type="AlphaFoldDB" id="A0A2M4B2K2"/>
<accession>A0A2M4B2K2</accession>
<proteinExistence type="predicted"/>
<dbReference type="EMBL" id="GGFK01013717">
    <property type="protein sequence ID" value="MBW47038.1"/>
    <property type="molecule type" value="Transcribed_RNA"/>
</dbReference>
<feature type="chain" id="PRO_5014850297" evidence="1">
    <location>
        <begin position="23"/>
        <end position="67"/>
    </location>
</feature>
<organism evidence="2">
    <name type="scientific">Anopheles triannulatus</name>
    <dbReference type="NCBI Taxonomy" id="58253"/>
    <lineage>
        <taxon>Eukaryota</taxon>
        <taxon>Metazoa</taxon>
        <taxon>Ecdysozoa</taxon>
        <taxon>Arthropoda</taxon>
        <taxon>Hexapoda</taxon>
        <taxon>Insecta</taxon>
        <taxon>Pterygota</taxon>
        <taxon>Neoptera</taxon>
        <taxon>Endopterygota</taxon>
        <taxon>Diptera</taxon>
        <taxon>Nematocera</taxon>
        <taxon>Culicoidea</taxon>
        <taxon>Culicidae</taxon>
        <taxon>Anophelinae</taxon>
        <taxon>Anopheles</taxon>
    </lineage>
</organism>
<evidence type="ECO:0000313" key="2">
    <source>
        <dbReference type="EMBL" id="MBW47038.1"/>
    </source>
</evidence>
<protein>
    <submittedName>
        <fullName evidence="2">Putative secreted protein</fullName>
    </submittedName>
</protein>
<reference evidence="2" key="1">
    <citation type="submission" date="2018-01" db="EMBL/GenBank/DDBJ databases">
        <title>An insight into the sialome of Amazonian anophelines.</title>
        <authorList>
            <person name="Ribeiro J.M."/>
            <person name="Scarpassa V."/>
            <person name="Calvo E."/>
        </authorList>
    </citation>
    <scope>NUCLEOTIDE SEQUENCE</scope>
    <source>
        <tissue evidence="2">Salivary glands</tissue>
    </source>
</reference>
<sequence>MLVCARACVCVCATFVSVRVNAYTCPVIPVSGGRKVCVFLKPNLQTHCGCALDSLVEASFASALTLF</sequence>